<dbReference type="RefSeq" id="XP_005792029.1">
    <property type="nucleotide sequence ID" value="XM_005791972.1"/>
</dbReference>
<reference evidence="3" key="2">
    <citation type="submission" date="2024-10" db="UniProtKB">
        <authorList>
            <consortium name="EnsemblProtists"/>
        </authorList>
    </citation>
    <scope>IDENTIFICATION</scope>
</reference>
<dbReference type="GeneID" id="17284871"/>
<dbReference type="Pfam" id="PF13692">
    <property type="entry name" value="Glyco_trans_1_4"/>
    <property type="match status" value="1"/>
</dbReference>
<dbReference type="Proteomes" id="UP000013827">
    <property type="component" value="Unassembled WGS sequence"/>
</dbReference>
<dbReference type="PaxDb" id="2903-EOD39600"/>
<keyword evidence="2" id="KW-1133">Transmembrane helix</keyword>
<feature type="region of interest" description="Disordered" evidence="1">
    <location>
        <begin position="451"/>
        <end position="505"/>
    </location>
</feature>
<dbReference type="STRING" id="2903.R1FKP7"/>
<sequence length="505" mass="54035">MRVLLVSENVPPQVNGIARRVGKYADGLRERGCTVTLCHPGSECCWAFANPWNFSASMMVLRPLAFVELARQRWDVVHVVMPLNLSGVWLLAAFRFLHLFGADAPRLVVSWHCNLGAYNESIFPAGLNWITERLCTAVFCPVGALADKLLIPTPSTEPAIRAAFGDRWGICSNGLSAEALNASRRGQRIGPWAFNPEARHSPEGKAWEARKQEALQASGCSHLLLCVGRLSPEKGVADLIEALPLLPGCALWLVGDGPARPRLEHLASAAGLPVTFWGYQRGAALSAGPAAAPDVRAASLRVGQTVNEALASGVPVAVPRVGCFAEAYDGLLDRQRDMWSPGDARDMAAAIGRQLQAGGAREPPVVKDWATATDELLREYMTCEAGAARKGRSRAARALASGALVAGYPFFWLLTAGVTLAVVCLSLLRTALNGVGLRDYCAIKARGAEGQRGAGLAAPPQPRHREPHAHRVSQARSVKGSFKRAASAPPERTPSPSRVHDPLHA</sequence>
<dbReference type="KEGG" id="ehx:EMIHUDRAFT_448891"/>
<keyword evidence="2" id="KW-0812">Transmembrane</keyword>
<evidence type="ECO:0000313" key="4">
    <source>
        <dbReference type="Proteomes" id="UP000013827"/>
    </source>
</evidence>
<dbReference type="GO" id="GO:0016757">
    <property type="term" value="F:glycosyltransferase activity"/>
    <property type="evidence" value="ECO:0007669"/>
    <property type="project" value="TreeGrafter"/>
</dbReference>
<dbReference type="HOGENOM" id="CLU_540179_0_0_1"/>
<proteinExistence type="predicted"/>
<accession>A0A0D3KV15</accession>
<evidence type="ECO:0008006" key="5">
    <source>
        <dbReference type="Google" id="ProtNLM"/>
    </source>
</evidence>
<dbReference type="EnsemblProtists" id="EOD39600">
    <property type="protein sequence ID" value="EOD39600"/>
    <property type="gene ID" value="EMIHUDRAFT_448891"/>
</dbReference>
<protein>
    <recommendedName>
        <fullName evidence="5">Glycosyltransferase subfamily 4-like N-terminal domain-containing protein</fullName>
    </recommendedName>
</protein>
<dbReference type="SUPFAM" id="SSF53756">
    <property type="entry name" value="UDP-Glycosyltransferase/glycogen phosphorylase"/>
    <property type="match status" value="1"/>
</dbReference>
<keyword evidence="2" id="KW-0472">Membrane</keyword>
<evidence type="ECO:0000256" key="2">
    <source>
        <dbReference type="SAM" id="Phobius"/>
    </source>
</evidence>
<dbReference type="OMA" id="MWILAAF"/>
<organism evidence="3 4">
    <name type="scientific">Emiliania huxleyi (strain CCMP1516)</name>
    <dbReference type="NCBI Taxonomy" id="280463"/>
    <lineage>
        <taxon>Eukaryota</taxon>
        <taxon>Haptista</taxon>
        <taxon>Haptophyta</taxon>
        <taxon>Prymnesiophyceae</taxon>
        <taxon>Isochrysidales</taxon>
        <taxon>Noelaerhabdaceae</taxon>
        <taxon>Emiliania</taxon>
    </lineage>
</organism>
<keyword evidence="4" id="KW-1185">Reference proteome</keyword>
<dbReference type="Gene3D" id="3.40.50.2000">
    <property type="entry name" value="Glycogen Phosphorylase B"/>
    <property type="match status" value="2"/>
</dbReference>
<dbReference type="AlphaFoldDB" id="A0A0D3KV15"/>
<dbReference type="PANTHER" id="PTHR45947:SF3">
    <property type="entry name" value="SULFOQUINOVOSYL TRANSFERASE SQD2"/>
    <property type="match status" value="1"/>
</dbReference>
<dbReference type="eggNOG" id="KOG1111">
    <property type="taxonomic scope" value="Eukaryota"/>
</dbReference>
<feature type="transmembrane region" description="Helical" evidence="2">
    <location>
        <begin position="410"/>
        <end position="428"/>
    </location>
</feature>
<dbReference type="PANTHER" id="PTHR45947">
    <property type="entry name" value="SULFOQUINOVOSYL TRANSFERASE SQD2"/>
    <property type="match status" value="1"/>
</dbReference>
<name>A0A0D3KV15_EMIH1</name>
<evidence type="ECO:0000256" key="1">
    <source>
        <dbReference type="SAM" id="MobiDB-lite"/>
    </source>
</evidence>
<dbReference type="InterPro" id="IPR050194">
    <property type="entry name" value="Glycosyltransferase_grp1"/>
</dbReference>
<evidence type="ECO:0000313" key="3">
    <source>
        <dbReference type="EnsemblProtists" id="EOD39600"/>
    </source>
</evidence>
<reference evidence="4" key="1">
    <citation type="journal article" date="2013" name="Nature">
        <title>Pan genome of the phytoplankton Emiliania underpins its global distribution.</title>
        <authorList>
            <person name="Read B.A."/>
            <person name="Kegel J."/>
            <person name="Klute M.J."/>
            <person name="Kuo A."/>
            <person name="Lefebvre S.C."/>
            <person name="Maumus F."/>
            <person name="Mayer C."/>
            <person name="Miller J."/>
            <person name="Monier A."/>
            <person name="Salamov A."/>
            <person name="Young J."/>
            <person name="Aguilar M."/>
            <person name="Claverie J.M."/>
            <person name="Frickenhaus S."/>
            <person name="Gonzalez K."/>
            <person name="Herman E.K."/>
            <person name="Lin Y.C."/>
            <person name="Napier J."/>
            <person name="Ogata H."/>
            <person name="Sarno A.F."/>
            <person name="Shmutz J."/>
            <person name="Schroeder D."/>
            <person name="de Vargas C."/>
            <person name="Verret F."/>
            <person name="von Dassow P."/>
            <person name="Valentin K."/>
            <person name="Van de Peer Y."/>
            <person name="Wheeler G."/>
            <person name="Dacks J.B."/>
            <person name="Delwiche C.F."/>
            <person name="Dyhrman S.T."/>
            <person name="Glockner G."/>
            <person name="John U."/>
            <person name="Richards T."/>
            <person name="Worden A.Z."/>
            <person name="Zhang X."/>
            <person name="Grigoriev I.V."/>
            <person name="Allen A.E."/>
            <person name="Bidle K."/>
            <person name="Borodovsky M."/>
            <person name="Bowler C."/>
            <person name="Brownlee C."/>
            <person name="Cock J.M."/>
            <person name="Elias M."/>
            <person name="Gladyshev V.N."/>
            <person name="Groth M."/>
            <person name="Guda C."/>
            <person name="Hadaegh A."/>
            <person name="Iglesias-Rodriguez M.D."/>
            <person name="Jenkins J."/>
            <person name="Jones B.M."/>
            <person name="Lawson T."/>
            <person name="Leese F."/>
            <person name="Lindquist E."/>
            <person name="Lobanov A."/>
            <person name="Lomsadze A."/>
            <person name="Malik S.B."/>
            <person name="Marsh M.E."/>
            <person name="Mackinder L."/>
            <person name="Mock T."/>
            <person name="Mueller-Roeber B."/>
            <person name="Pagarete A."/>
            <person name="Parker M."/>
            <person name="Probert I."/>
            <person name="Quesneville H."/>
            <person name="Raines C."/>
            <person name="Rensing S.A."/>
            <person name="Riano-Pachon D.M."/>
            <person name="Richier S."/>
            <person name="Rokitta S."/>
            <person name="Shiraiwa Y."/>
            <person name="Soanes D.M."/>
            <person name="van der Giezen M."/>
            <person name="Wahlund T.M."/>
            <person name="Williams B."/>
            <person name="Wilson W."/>
            <person name="Wolfe G."/>
            <person name="Wurch L.L."/>
        </authorList>
    </citation>
    <scope>NUCLEOTIDE SEQUENCE</scope>
</reference>